<evidence type="ECO:0000256" key="1">
    <source>
        <dbReference type="ARBA" id="ARBA00004613"/>
    </source>
</evidence>
<evidence type="ECO:0000259" key="5">
    <source>
        <dbReference type="SMART" id="SM00737"/>
    </source>
</evidence>
<dbReference type="InterPro" id="IPR039670">
    <property type="entry name" value="NPC2-like"/>
</dbReference>
<dbReference type="Gene3D" id="2.60.40.770">
    <property type="match status" value="1"/>
</dbReference>
<organism evidence="6 7">
    <name type="scientific">Ooceraea biroi</name>
    <name type="common">Clonal raider ant</name>
    <name type="synonym">Cerapachys biroi</name>
    <dbReference type="NCBI Taxonomy" id="2015173"/>
    <lineage>
        <taxon>Eukaryota</taxon>
        <taxon>Metazoa</taxon>
        <taxon>Ecdysozoa</taxon>
        <taxon>Arthropoda</taxon>
        <taxon>Hexapoda</taxon>
        <taxon>Insecta</taxon>
        <taxon>Pterygota</taxon>
        <taxon>Neoptera</taxon>
        <taxon>Endopterygota</taxon>
        <taxon>Hymenoptera</taxon>
        <taxon>Apocrita</taxon>
        <taxon>Aculeata</taxon>
        <taxon>Formicoidea</taxon>
        <taxon>Formicidae</taxon>
        <taxon>Dorylinae</taxon>
        <taxon>Ooceraea</taxon>
    </lineage>
</organism>
<dbReference type="EMBL" id="QOIP01000014">
    <property type="protein sequence ID" value="RLU14905.1"/>
    <property type="molecule type" value="Genomic_DNA"/>
</dbReference>
<evidence type="ECO:0000313" key="7">
    <source>
        <dbReference type="Proteomes" id="UP000279307"/>
    </source>
</evidence>
<accession>A0A3L8D323</accession>
<dbReference type="SMART" id="SM00737">
    <property type="entry name" value="ML"/>
    <property type="match status" value="1"/>
</dbReference>
<dbReference type="InterPro" id="IPR003172">
    <property type="entry name" value="ML_dom"/>
</dbReference>
<gene>
    <name evidence="6" type="ORF">DMN91_012792</name>
</gene>
<evidence type="ECO:0000313" key="6">
    <source>
        <dbReference type="EMBL" id="RLU14905.1"/>
    </source>
</evidence>
<dbReference type="GO" id="GO:0005576">
    <property type="term" value="C:extracellular region"/>
    <property type="evidence" value="ECO:0007669"/>
    <property type="project" value="UniProtKB-SubCell"/>
</dbReference>
<comment type="caution">
    <text evidence="6">The sequence shown here is derived from an EMBL/GenBank/DDBJ whole genome shotgun (WGS) entry which is preliminary data.</text>
</comment>
<dbReference type="PANTHER" id="PTHR11306">
    <property type="entry name" value="NIEMANN PICK TYPE C2 PROTEIN NPC2-RELATED"/>
    <property type="match status" value="1"/>
</dbReference>
<dbReference type="Pfam" id="PF02221">
    <property type="entry name" value="E1_DerP2_DerF2"/>
    <property type="match status" value="1"/>
</dbReference>
<dbReference type="AlphaFoldDB" id="A0A3L8D323"/>
<proteinExistence type="inferred from homology"/>
<dbReference type="Proteomes" id="UP000279307">
    <property type="component" value="Chromosome 14"/>
</dbReference>
<dbReference type="PANTHER" id="PTHR11306:SF36">
    <property type="entry name" value="NIEMANN-PICK TYPE C-2C-RELATED"/>
    <property type="match status" value="1"/>
</dbReference>
<feature type="domain" description="MD-2-related lipid-recognition" evidence="5">
    <location>
        <begin position="33"/>
        <end position="155"/>
    </location>
</feature>
<protein>
    <recommendedName>
        <fullName evidence="5">MD-2-related lipid-recognition domain-containing protein</fullName>
    </recommendedName>
</protein>
<sequence length="160" mass="17645">LIFTLTTSHICFHITVCIIAAFCIASSLQDTPHSPCNDGPLPLALRIDGCSSLPCNIYKGTDLIAQWDFAANADAKSLTPRVKVTFWGITIDYPYPEQDACKSLTNGRCPLAKSDKVTYNLKMPIDKSYPDVVLKIEFALVDENKNVQVCFKVDGQVTDK</sequence>
<feature type="chain" id="PRO_5017946966" description="MD-2-related lipid-recognition domain-containing protein" evidence="4">
    <location>
        <begin position="26"/>
        <end position="160"/>
    </location>
</feature>
<keyword evidence="3" id="KW-0964">Secreted</keyword>
<evidence type="ECO:0000256" key="4">
    <source>
        <dbReference type="SAM" id="SignalP"/>
    </source>
</evidence>
<feature type="signal peptide" evidence="4">
    <location>
        <begin position="1"/>
        <end position="25"/>
    </location>
</feature>
<dbReference type="OrthoDB" id="6489092at2759"/>
<dbReference type="GO" id="GO:0032934">
    <property type="term" value="F:sterol binding"/>
    <property type="evidence" value="ECO:0007669"/>
    <property type="project" value="InterPro"/>
</dbReference>
<dbReference type="SUPFAM" id="SSF81296">
    <property type="entry name" value="E set domains"/>
    <property type="match status" value="1"/>
</dbReference>
<feature type="non-terminal residue" evidence="6">
    <location>
        <position position="1"/>
    </location>
</feature>
<dbReference type="GO" id="GO:0015918">
    <property type="term" value="P:sterol transport"/>
    <property type="evidence" value="ECO:0007669"/>
    <property type="project" value="InterPro"/>
</dbReference>
<dbReference type="InterPro" id="IPR014756">
    <property type="entry name" value="Ig_E-set"/>
</dbReference>
<evidence type="ECO:0000256" key="3">
    <source>
        <dbReference type="ARBA" id="ARBA00022525"/>
    </source>
</evidence>
<dbReference type="FunFam" id="2.60.40.770:FF:000001">
    <property type="entry name" value="NPC intracellular cholesterol transporter 2"/>
    <property type="match status" value="1"/>
</dbReference>
<evidence type="ECO:0000256" key="2">
    <source>
        <dbReference type="ARBA" id="ARBA00006370"/>
    </source>
</evidence>
<name>A0A3L8D323_OOCBI</name>
<comment type="similarity">
    <text evidence="2">Belongs to the NPC2 family.</text>
</comment>
<reference evidence="6 7" key="1">
    <citation type="journal article" date="2018" name="Genome Res.">
        <title>The genomic architecture and molecular evolution of ant odorant receptors.</title>
        <authorList>
            <person name="McKenzie S.K."/>
            <person name="Kronauer D.J.C."/>
        </authorList>
    </citation>
    <scope>NUCLEOTIDE SEQUENCE [LARGE SCALE GENOMIC DNA]</scope>
    <source>
        <strain evidence="6">Clonal line C1</strain>
    </source>
</reference>
<comment type="subcellular location">
    <subcellularLocation>
        <location evidence="1">Secreted</location>
    </subcellularLocation>
</comment>
<keyword evidence="4" id="KW-0732">Signal</keyword>